<proteinExistence type="predicted"/>
<dbReference type="GO" id="GO:0005886">
    <property type="term" value="C:plasma membrane"/>
    <property type="evidence" value="ECO:0007669"/>
    <property type="project" value="UniProtKB-SubCell"/>
</dbReference>
<keyword evidence="8" id="KW-1185">Reference proteome</keyword>
<feature type="transmembrane region" description="Helical" evidence="6">
    <location>
        <begin position="323"/>
        <end position="346"/>
    </location>
</feature>
<keyword evidence="2" id="KW-1003">Cell membrane</keyword>
<dbReference type="CDD" id="cd13124">
    <property type="entry name" value="MATE_SpoVB_like"/>
    <property type="match status" value="1"/>
</dbReference>
<dbReference type="Pfam" id="PF01943">
    <property type="entry name" value="Polysacc_synt"/>
    <property type="match status" value="1"/>
</dbReference>
<accession>A0A556PTV0</accession>
<protein>
    <submittedName>
        <fullName evidence="7">Stage V sporulation protein B</fullName>
    </submittedName>
</protein>
<dbReference type="RefSeq" id="WP_144087570.1">
    <property type="nucleotide sequence ID" value="NZ_VMHE01000001.1"/>
</dbReference>
<reference evidence="7 8" key="1">
    <citation type="submission" date="2019-07" db="EMBL/GenBank/DDBJ databases">
        <title>Allobacillus sp. nov. SKP isolated from shrimp paste of Euphausiacea.</title>
        <authorList>
            <person name="Kanchanasin P."/>
            <person name="Tanasupawat S."/>
            <person name="Shi W."/>
            <person name="Wu L."/>
            <person name="Ma J."/>
        </authorList>
    </citation>
    <scope>NUCLEOTIDE SEQUENCE [LARGE SCALE GENOMIC DNA]</scope>
    <source>
        <strain evidence="7 8">SKP4-8</strain>
    </source>
</reference>
<dbReference type="PANTHER" id="PTHR30250">
    <property type="entry name" value="PST FAMILY PREDICTED COLANIC ACID TRANSPORTER"/>
    <property type="match status" value="1"/>
</dbReference>
<evidence type="ECO:0000256" key="3">
    <source>
        <dbReference type="ARBA" id="ARBA00022692"/>
    </source>
</evidence>
<evidence type="ECO:0000313" key="8">
    <source>
        <dbReference type="Proteomes" id="UP000316425"/>
    </source>
</evidence>
<comment type="caution">
    <text evidence="7">The sequence shown here is derived from an EMBL/GenBank/DDBJ whole genome shotgun (WGS) entry which is preliminary data.</text>
</comment>
<evidence type="ECO:0000313" key="7">
    <source>
        <dbReference type="EMBL" id="TSJ67811.1"/>
    </source>
</evidence>
<comment type="subcellular location">
    <subcellularLocation>
        <location evidence="1">Cell membrane</location>
        <topology evidence="1">Multi-pass membrane protein</topology>
    </subcellularLocation>
</comment>
<dbReference type="NCBIfam" id="TIGR02900">
    <property type="entry name" value="spore_V_B"/>
    <property type="match status" value="1"/>
</dbReference>
<organism evidence="7 8">
    <name type="scientific">Allobacillus salarius</name>
    <dbReference type="NCBI Taxonomy" id="1955272"/>
    <lineage>
        <taxon>Bacteria</taxon>
        <taxon>Bacillati</taxon>
        <taxon>Bacillota</taxon>
        <taxon>Bacilli</taxon>
        <taxon>Bacillales</taxon>
        <taxon>Bacillaceae</taxon>
        <taxon>Allobacillus</taxon>
    </lineage>
</organism>
<dbReference type="InterPro" id="IPR050833">
    <property type="entry name" value="Poly_Biosynth_Transport"/>
</dbReference>
<gene>
    <name evidence="7" type="primary">spoVB</name>
    <name evidence="7" type="ORF">FPQ13_01725</name>
</gene>
<evidence type="ECO:0000256" key="2">
    <source>
        <dbReference type="ARBA" id="ARBA00022475"/>
    </source>
</evidence>
<feature type="transmembrane region" description="Helical" evidence="6">
    <location>
        <begin position="281"/>
        <end position="302"/>
    </location>
</feature>
<evidence type="ECO:0000256" key="1">
    <source>
        <dbReference type="ARBA" id="ARBA00004651"/>
    </source>
</evidence>
<feature type="transmembrane region" description="Helical" evidence="6">
    <location>
        <begin position="448"/>
        <end position="467"/>
    </location>
</feature>
<dbReference type="InterPro" id="IPR002797">
    <property type="entry name" value="Polysacc_synth"/>
</dbReference>
<evidence type="ECO:0000256" key="4">
    <source>
        <dbReference type="ARBA" id="ARBA00022989"/>
    </source>
</evidence>
<feature type="transmembrane region" description="Helical" evidence="6">
    <location>
        <begin position="250"/>
        <end position="269"/>
    </location>
</feature>
<sequence length="514" mass="56993">MSKQTFIKGALILIVAGMISRLLGFVNRMIMARLLGEEGVGIYMLTVPALLLMITLSQVGIPVAVSKLVSEAIAINDRRRIKKILYSSFTITVTLSIILTIFFSMFVPVIADKLLLDHRTLLPMLVMSPIIIIIAISSVLRGYFQGLQNMKPQAYAQVIEQVIRIVLVVIMIKLLLPFGLAHAAAGAMGSAVLGELASLAYIFYCFQKSQKRRQLSVSRYPFRSLKSTYANIFQIALPTAGSRMVGSITYFFEPILVSQSLFIAGYTVSQSTSLYGQLTGFVMPLLLLPTFITHSLSVALIPSVSESNALKHHRTVHFRITQALRLSFVSGGLATILFMLLSASLLQLIYGTNNGADFLSFMAPFFILLYFQAPLQAALQALNYAKHAMINSLIGATVKLSVLWVLATNPNFGIDGVILSVVIGILVVTLLHFAALYRLIRFKLPVSLIIRMGFLLTSLYFIGNWMITHLSFTSNFQMILFVSVSLGVLYLIGLIIMKLVTIEEWRQLFQRRTN</sequence>
<keyword evidence="3 6" id="KW-0812">Transmembrane</keyword>
<dbReference type="InterPro" id="IPR014249">
    <property type="entry name" value="Spore_V_B"/>
</dbReference>
<name>A0A556PTV0_9BACI</name>
<dbReference type="EMBL" id="VMHE01000001">
    <property type="protein sequence ID" value="TSJ67811.1"/>
    <property type="molecule type" value="Genomic_DNA"/>
</dbReference>
<feature type="transmembrane region" description="Helical" evidence="6">
    <location>
        <begin position="358"/>
        <end position="379"/>
    </location>
</feature>
<evidence type="ECO:0000256" key="5">
    <source>
        <dbReference type="ARBA" id="ARBA00023136"/>
    </source>
</evidence>
<dbReference type="AlphaFoldDB" id="A0A556PTV0"/>
<feature type="transmembrane region" description="Helical" evidence="6">
    <location>
        <begin position="84"/>
        <end position="109"/>
    </location>
</feature>
<dbReference type="OrthoDB" id="9775950at2"/>
<feature type="transmembrane region" description="Helical" evidence="6">
    <location>
        <begin position="187"/>
        <end position="206"/>
    </location>
</feature>
<keyword evidence="5 6" id="KW-0472">Membrane</keyword>
<evidence type="ECO:0000256" key="6">
    <source>
        <dbReference type="SAM" id="Phobius"/>
    </source>
</evidence>
<dbReference type="Proteomes" id="UP000316425">
    <property type="component" value="Unassembled WGS sequence"/>
</dbReference>
<keyword evidence="4 6" id="KW-1133">Transmembrane helix</keyword>
<dbReference type="InterPro" id="IPR024923">
    <property type="entry name" value="PG_synth_SpoVB"/>
</dbReference>
<dbReference type="PIRSF" id="PIRSF038958">
    <property type="entry name" value="PG_synth_SpoVB"/>
    <property type="match status" value="1"/>
</dbReference>
<dbReference type="PANTHER" id="PTHR30250:SF24">
    <property type="entry name" value="STAGE V SPORULATION PROTEIN B"/>
    <property type="match status" value="1"/>
</dbReference>
<feature type="transmembrane region" description="Helical" evidence="6">
    <location>
        <begin position="388"/>
        <end position="407"/>
    </location>
</feature>
<feature type="transmembrane region" description="Helical" evidence="6">
    <location>
        <begin position="121"/>
        <end position="140"/>
    </location>
</feature>
<feature type="transmembrane region" description="Helical" evidence="6">
    <location>
        <begin position="413"/>
        <end position="436"/>
    </location>
</feature>
<feature type="transmembrane region" description="Helical" evidence="6">
    <location>
        <begin position="479"/>
        <end position="502"/>
    </location>
</feature>
<feature type="transmembrane region" description="Helical" evidence="6">
    <location>
        <begin position="161"/>
        <end position="181"/>
    </location>
</feature>
<feature type="transmembrane region" description="Helical" evidence="6">
    <location>
        <begin position="40"/>
        <end position="63"/>
    </location>
</feature>